<keyword evidence="2" id="KW-1185">Reference proteome</keyword>
<evidence type="ECO:0000313" key="1">
    <source>
        <dbReference type="EMBL" id="GAA1210212.1"/>
    </source>
</evidence>
<organism evidence="1 2">
    <name type="scientific">Prauserella alba</name>
    <dbReference type="NCBI Taxonomy" id="176898"/>
    <lineage>
        <taxon>Bacteria</taxon>
        <taxon>Bacillati</taxon>
        <taxon>Actinomycetota</taxon>
        <taxon>Actinomycetes</taxon>
        <taxon>Pseudonocardiales</taxon>
        <taxon>Pseudonocardiaceae</taxon>
        <taxon>Prauserella</taxon>
    </lineage>
</organism>
<reference evidence="1 2" key="1">
    <citation type="journal article" date="2019" name="Int. J. Syst. Evol. Microbiol.">
        <title>The Global Catalogue of Microorganisms (GCM) 10K type strain sequencing project: providing services to taxonomists for standard genome sequencing and annotation.</title>
        <authorList>
            <consortium name="The Broad Institute Genomics Platform"/>
            <consortium name="The Broad Institute Genome Sequencing Center for Infectious Disease"/>
            <person name="Wu L."/>
            <person name="Ma J."/>
        </authorList>
    </citation>
    <scope>NUCLEOTIDE SEQUENCE [LARGE SCALE GENOMIC DNA]</scope>
    <source>
        <strain evidence="1 2">JCM 13022</strain>
    </source>
</reference>
<dbReference type="SUPFAM" id="SSF54909">
    <property type="entry name" value="Dimeric alpha+beta barrel"/>
    <property type="match status" value="1"/>
</dbReference>
<dbReference type="InterPro" id="IPR011008">
    <property type="entry name" value="Dimeric_a/b-barrel"/>
</dbReference>
<sequence>MSPSARVLEWFFLRVPSDRLDEAGRTLAAVPEVRAILTAAGPVNLTVAAWLHSVADGQRLETQLRRLLPHVDVVDRSVVLRPYKLVGRLLDARGFATGVVPLELT</sequence>
<accession>A0ABN1VGC9</accession>
<gene>
    <name evidence="1" type="ORF">GCM10009675_33480</name>
</gene>
<dbReference type="EMBL" id="BAAALM010000012">
    <property type="protein sequence ID" value="GAA1210212.1"/>
    <property type="molecule type" value="Genomic_DNA"/>
</dbReference>
<evidence type="ECO:0008006" key="3">
    <source>
        <dbReference type="Google" id="ProtNLM"/>
    </source>
</evidence>
<dbReference type="Proteomes" id="UP001500467">
    <property type="component" value="Unassembled WGS sequence"/>
</dbReference>
<comment type="caution">
    <text evidence="1">The sequence shown here is derived from an EMBL/GenBank/DDBJ whole genome shotgun (WGS) entry which is preliminary data.</text>
</comment>
<evidence type="ECO:0000313" key="2">
    <source>
        <dbReference type="Proteomes" id="UP001500467"/>
    </source>
</evidence>
<proteinExistence type="predicted"/>
<name>A0ABN1VGC9_9PSEU</name>
<dbReference type="Gene3D" id="3.30.70.920">
    <property type="match status" value="1"/>
</dbReference>
<protein>
    <recommendedName>
        <fullName evidence="3">AsnC family protein</fullName>
    </recommendedName>
</protein>
<dbReference type="RefSeq" id="WP_253859183.1">
    <property type="nucleotide sequence ID" value="NZ_BAAALM010000012.1"/>
</dbReference>